<evidence type="ECO:0000313" key="2">
    <source>
        <dbReference type="Proteomes" id="UP001386955"/>
    </source>
</evidence>
<protein>
    <submittedName>
        <fullName evidence="1">Uncharacterized protein</fullName>
    </submittedName>
</protein>
<organism evidence="1 2">
    <name type="scientific">Psophocarpus tetragonolobus</name>
    <name type="common">Winged bean</name>
    <name type="synonym">Dolichos tetragonolobus</name>
    <dbReference type="NCBI Taxonomy" id="3891"/>
    <lineage>
        <taxon>Eukaryota</taxon>
        <taxon>Viridiplantae</taxon>
        <taxon>Streptophyta</taxon>
        <taxon>Embryophyta</taxon>
        <taxon>Tracheophyta</taxon>
        <taxon>Spermatophyta</taxon>
        <taxon>Magnoliopsida</taxon>
        <taxon>eudicotyledons</taxon>
        <taxon>Gunneridae</taxon>
        <taxon>Pentapetalae</taxon>
        <taxon>rosids</taxon>
        <taxon>fabids</taxon>
        <taxon>Fabales</taxon>
        <taxon>Fabaceae</taxon>
        <taxon>Papilionoideae</taxon>
        <taxon>50 kb inversion clade</taxon>
        <taxon>NPAAA clade</taxon>
        <taxon>indigoferoid/millettioid clade</taxon>
        <taxon>Phaseoleae</taxon>
        <taxon>Psophocarpus</taxon>
    </lineage>
</organism>
<accession>A0AAN9XF11</accession>
<proteinExistence type="predicted"/>
<dbReference type="EMBL" id="JAYMYS010000006">
    <property type="protein sequence ID" value="KAK7389850.1"/>
    <property type="molecule type" value="Genomic_DNA"/>
</dbReference>
<keyword evidence="2" id="KW-1185">Reference proteome</keyword>
<comment type="caution">
    <text evidence="1">The sequence shown here is derived from an EMBL/GenBank/DDBJ whole genome shotgun (WGS) entry which is preliminary data.</text>
</comment>
<evidence type="ECO:0000313" key="1">
    <source>
        <dbReference type="EMBL" id="KAK7389850.1"/>
    </source>
</evidence>
<dbReference type="Proteomes" id="UP001386955">
    <property type="component" value="Unassembled WGS sequence"/>
</dbReference>
<sequence length="185" mass="20849">MPIVNDPHIENAPIRYVLALQLRLQPLCCYSKKHIANQTWAAPHHYSAIIARLLHYAITPNLLSLRPPSKYLRESCAKLKLLKRKKPKFRKGAGDCEEKRNLYGAGKTSAKIGIDPPKKELACENERKAEKVQIQTREEEEDDLGPHMNILRSGTHRFHLSTTAETVTYTAALRSKLVSSSSGVI</sequence>
<name>A0AAN9XF11_PSOTE</name>
<gene>
    <name evidence="1" type="ORF">VNO78_25145</name>
</gene>
<reference evidence="1 2" key="1">
    <citation type="submission" date="2024-01" db="EMBL/GenBank/DDBJ databases">
        <title>The genomes of 5 underutilized Papilionoideae crops provide insights into root nodulation and disease resistanc.</title>
        <authorList>
            <person name="Jiang F."/>
        </authorList>
    </citation>
    <scope>NUCLEOTIDE SEQUENCE [LARGE SCALE GENOMIC DNA]</scope>
    <source>
        <strain evidence="1">DUOXIRENSHENG_FW03</strain>
        <tissue evidence="1">Leaves</tissue>
    </source>
</reference>
<dbReference type="AlphaFoldDB" id="A0AAN9XF11"/>